<evidence type="ECO:0000256" key="1">
    <source>
        <dbReference type="SAM" id="SignalP"/>
    </source>
</evidence>
<feature type="signal peptide" evidence="1">
    <location>
        <begin position="1"/>
        <end position="19"/>
    </location>
</feature>
<dbReference type="InterPro" id="IPR009739">
    <property type="entry name" value="LprI-like_N"/>
</dbReference>
<evidence type="ECO:0000313" key="3">
    <source>
        <dbReference type="EMBL" id="PUX21393.1"/>
    </source>
</evidence>
<accession>A0A2T7B424</accession>
<dbReference type="AlphaFoldDB" id="A0A2T7B424"/>
<reference evidence="3" key="1">
    <citation type="submission" date="2016-12" db="EMBL/GenBank/DDBJ databases">
        <title>Analysis of the Molecular Diversity Among Cronobacter Species Isolated from Filth Flies Using a Pan Genomic DNA Microarray.</title>
        <authorList>
            <person name="Pava-Ripoll M."/>
            <person name="Tall B."/>
            <person name="Farber J."/>
            <person name="Fanning S."/>
            <person name="Lehner A."/>
            <person name="Stephan R."/>
            <person name="Pagotto F."/>
            <person name="Iverson C."/>
            <person name="Ziobro G."/>
            <person name="Miller A."/>
            <person name="Pearson R."/>
            <person name="Yan Q."/>
            <person name="Kim M."/>
            <person name="Jeong S."/>
            <person name="Park J."/>
            <person name="Jun S."/>
            <person name="Choi H."/>
            <person name="Chung T."/>
            <person name="Yoo Y."/>
            <person name="Park E."/>
            <person name="Hwang S."/>
            <person name="Lee B."/>
            <person name="Sathyamoorthy V."/>
            <person name="Carter L."/>
            <person name="Mammel M."/>
            <person name="Jackson S."/>
            <person name="Kothary M."/>
            <person name="Patel I."/>
            <person name="Grim C."/>
            <person name="Gopinath G."/>
            <person name="Gangiredla J."/>
            <person name="Chase H."/>
        </authorList>
    </citation>
    <scope>NUCLEOTIDE SEQUENCE [LARGE SCALE GENOMIC DNA]</scope>
    <source>
        <strain evidence="3">MOD1-Sh41s</strain>
    </source>
</reference>
<organism evidence="3">
    <name type="scientific">Cronobacter turicensis</name>
    <dbReference type="NCBI Taxonomy" id="413502"/>
    <lineage>
        <taxon>Bacteria</taxon>
        <taxon>Pseudomonadati</taxon>
        <taxon>Pseudomonadota</taxon>
        <taxon>Gammaproteobacteria</taxon>
        <taxon>Enterobacterales</taxon>
        <taxon>Enterobacteriaceae</taxon>
        <taxon>Cronobacter</taxon>
    </lineage>
</organism>
<protein>
    <submittedName>
        <fullName evidence="3">DUF1311 domain-containing protein</fullName>
    </submittedName>
</protein>
<feature type="domain" description="Lysozyme inhibitor LprI-like N-terminal" evidence="2">
    <location>
        <begin position="42"/>
        <end position="143"/>
    </location>
</feature>
<dbReference type="Pfam" id="PF07007">
    <property type="entry name" value="LprI"/>
    <property type="match status" value="1"/>
</dbReference>
<dbReference type="RefSeq" id="WP_075198684.1">
    <property type="nucleotide sequence ID" value="NZ_CP187984.1"/>
</dbReference>
<dbReference type="OrthoDB" id="6625591at2"/>
<dbReference type="EMBL" id="MSAG01000020">
    <property type="protein sequence ID" value="PUX21393.1"/>
    <property type="molecule type" value="Genomic_DNA"/>
</dbReference>
<name>A0A2T7B424_9ENTR</name>
<proteinExistence type="predicted"/>
<keyword evidence="1" id="KW-0732">Signal</keyword>
<sequence length="151" mass="17186">MKIKYYFFGLLILYAHAQAVPFFNGDEIPHCLALPHVEDAEAAQQKCKEDALKASELALSKTVEQLQAMINENYDDPFTLNADPPVKIKDVFEERFSQSQKLWLASRDQFCSAKAALVGEWAQSQSDITLQCLIDLNHIRVQEIKTAWALR</sequence>
<feature type="chain" id="PRO_5015488316" evidence="1">
    <location>
        <begin position="20"/>
        <end position="151"/>
    </location>
</feature>
<evidence type="ECO:0000259" key="2">
    <source>
        <dbReference type="Pfam" id="PF07007"/>
    </source>
</evidence>
<dbReference type="Gene3D" id="1.20.1270.180">
    <property type="match status" value="1"/>
</dbReference>
<comment type="caution">
    <text evidence="3">The sequence shown here is derived from an EMBL/GenBank/DDBJ whole genome shotgun (WGS) entry which is preliminary data.</text>
</comment>
<gene>
    <name evidence="3" type="ORF">BS411_12630</name>
</gene>